<dbReference type="AlphaFoldDB" id="A0AAU9F5G2"/>
<dbReference type="NCBIfam" id="NF037995">
    <property type="entry name" value="TRAP_S1"/>
    <property type="match status" value="1"/>
</dbReference>
<name>A0AAU9F5G2_9BACT</name>
<protein>
    <submittedName>
        <fullName evidence="5">ABC transporter substrate-binding protein</fullName>
    </submittedName>
</protein>
<proteinExistence type="inferred from homology"/>
<dbReference type="GO" id="GO:0055085">
    <property type="term" value="P:transmembrane transport"/>
    <property type="evidence" value="ECO:0007669"/>
    <property type="project" value="InterPro"/>
</dbReference>
<organism evidence="5 6">
    <name type="scientific">Desulfoferula mesophila</name>
    <dbReference type="NCBI Taxonomy" id="3058419"/>
    <lineage>
        <taxon>Bacteria</taxon>
        <taxon>Pseudomonadati</taxon>
        <taxon>Thermodesulfobacteriota</taxon>
        <taxon>Desulfarculia</taxon>
        <taxon>Desulfarculales</taxon>
        <taxon>Desulfarculaceae</taxon>
        <taxon>Desulfoferula</taxon>
    </lineage>
</organism>
<dbReference type="RefSeq" id="WP_338603514.1">
    <property type="nucleotide sequence ID" value="NZ_AP028679.1"/>
</dbReference>
<evidence type="ECO:0000256" key="1">
    <source>
        <dbReference type="ARBA" id="ARBA00009023"/>
    </source>
</evidence>
<evidence type="ECO:0000256" key="4">
    <source>
        <dbReference type="SAM" id="SignalP"/>
    </source>
</evidence>
<keyword evidence="3 4" id="KW-0732">Signal</keyword>
<dbReference type="Pfam" id="PF03480">
    <property type="entry name" value="DctP"/>
    <property type="match status" value="1"/>
</dbReference>
<feature type="chain" id="PRO_5043392520" evidence="4">
    <location>
        <begin position="28"/>
        <end position="348"/>
    </location>
</feature>
<feature type="signal peptide" evidence="4">
    <location>
        <begin position="1"/>
        <end position="27"/>
    </location>
</feature>
<dbReference type="PANTHER" id="PTHR33376">
    <property type="match status" value="1"/>
</dbReference>
<gene>
    <name evidence="5" type="ORF">FAK_40130</name>
</gene>
<dbReference type="KEGG" id="dmp:FAK_40130"/>
<dbReference type="SUPFAM" id="SSF53850">
    <property type="entry name" value="Periplasmic binding protein-like II"/>
    <property type="match status" value="1"/>
</dbReference>
<evidence type="ECO:0000313" key="6">
    <source>
        <dbReference type="Proteomes" id="UP001366166"/>
    </source>
</evidence>
<sequence length="348" mass="38521">MNKFFKVLLLQTMIAALVLGTWGSALAASNPRMTIKIAQCCPADQAYGVYVHGLANVVESKSKGQIKVDTLDGGVLGGEQDMAQAVQIGTIQMAAITGNNVAQLAPSLNILVLPYLNATMEDVVGKGGLLAPGPYFDELRKRVLKESGSLLLMGGYTNGFRYFFTKNRCVRTLADLQGLKIRIPKNPVMEAMWKALGVSPYPVAWSETFTAIQQGVVDAFDSPLDTILRMGFYQDIKYVIETHYTPQAAVLIVNNTWFQSLSKEDQELIKEAAKQNDVNHYHYVKAEQGKIKETLIKKHGTHFCTLTDENVWKEKCVAIWPSLYKYVGGGKAWVDATLEYKKTGKMPQ</sequence>
<dbReference type="CDD" id="cd13603">
    <property type="entry name" value="PBP2_TRAP_Siap_TeaA_like"/>
    <property type="match status" value="1"/>
</dbReference>
<dbReference type="PANTHER" id="PTHR33376:SF7">
    <property type="entry name" value="C4-DICARBOXYLATE-BINDING PROTEIN DCTB"/>
    <property type="match status" value="1"/>
</dbReference>
<dbReference type="Gene3D" id="3.40.190.170">
    <property type="entry name" value="Bacterial extracellular solute-binding protein, family 7"/>
    <property type="match status" value="1"/>
</dbReference>
<accession>A0AAU9F5G2</accession>
<dbReference type="EMBL" id="AP028679">
    <property type="protein sequence ID" value="BEQ16947.1"/>
    <property type="molecule type" value="Genomic_DNA"/>
</dbReference>
<dbReference type="InterPro" id="IPR038404">
    <property type="entry name" value="TRAP_DctP_sf"/>
</dbReference>
<keyword evidence="2" id="KW-0813">Transport</keyword>
<evidence type="ECO:0000256" key="2">
    <source>
        <dbReference type="ARBA" id="ARBA00022448"/>
    </source>
</evidence>
<dbReference type="Proteomes" id="UP001366166">
    <property type="component" value="Chromosome"/>
</dbReference>
<evidence type="ECO:0000256" key="3">
    <source>
        <dbReference type="ARBA" id="ARBA00022729"/>
    </source>
</evidence>
<reference evidence="6" key="1">
    <citation type="journal article" date="2023" name="Arch. Microbiol.">
        <title>Desulfoferula mesophilus gen. nov. sp. nov., a mesophilic sulfate-reducing bacterium isolated from a brackish lake sediment.</title>
        <authorList>
            <person name="Watanabe T."/>
            <person name="Yabe T."/>
            <person name="Tsuji J.M."/>
            <person name="Fukui M."/>
        </authorList>
    </citation>
    <scope>NUCLEOTIDE SEQUENCE [LARGE SCALE GENOMIC DNA]</scope>
    <source>
        <strain evidence="6">12FAK</strain>
    </source>
</reference>
<keyword evidence="6" id="KW-1185">Reference proteome</keyword>
<dbReference type="InterPro" id="IPR018389">
    <property type="entry name" value="DctP_fam"/>
</dbReference>
<evidence type="ECO:0000313" key="5">
    <source>
        <dbReference type="EMBL" id="BEQ16947.1"/>
    </source>
</evidence>
<comment type="similarity">
    <text evidence="1">Belongs to the bacterial solute-binding protein 7 family.</text>
</comment>